<dbReference type="PANTHER" id="PTHR33304:SF18">
    <property type="entry name" value="CHROMATIN REGULATOR PHD FAMILY-RELATED"/>
    <property type="match status" value="1"/>
</dbReference>
<feature type="compositionally biased region" description="Polar residues" evidence="6">
    <location>
        <begin position="147"/>
        <end position="156"/>
    </location>
</feature>
<evidence type="ECO:0000313" key="8">
    <source>
        <dbReference type="EMBL" id="AES62401.1"/>
    </source>
</evidence>
<dbReference type="OMA" id="ECNERTQ"/>
<evidence type="ECO:0000256" key="6">
    <source>
        <dbReference type="SAM" id="MobiDB-lite"/>
    </source>
</evidence>
<reference evidence="8 11" key="2">
    <citation type="journal article" date="2014" name="BMC Genomics">
        <title>An improved genome release (version Mt4.0) for the model legume Medicago truncatula.</title>
        <authorList>
            <person name="Tang H."/>
            <person name="Krishnakumar V."/>
            <person name="Bidwell S."/>
            <person name="Rosen B."/>
            <person name="Chan A."/>
            <person name="Zhou S."/>
            <person name="Gentzbittel L."/>
            <person name="Childs K.L."/>
            <person name="Yandell M."/>
            <person name="Gundlach H."/>
            <person name="Mayer K.F."/>
            <person name="Schwartz D.C."/>
            <person name="Town C.D."/>
        </authorList>
    </citation>
    <scope>GENOME REANNOTATION</scope>
    <source>
        <strain evidence="10 11">cv. Jemalong A17</strain>
    </source>
</reference>
<keyword evidence="1" id="KW-0479">Metal-binding</keyword>
<evidence type="ECO:0000313" key="10">
    <source>
        <dbReference type="EnsemblPlants" id="AES62401"/>
    </source>
</evidence>
<dbReference type="Proteomes" id="UP000265566">
    <property type="component" value="Chromosome 1"/>
</dbReference>
<feature type="compositionally biased region" description="Basic and acidic residues" evidence="6">
    <location>
        <begin position="157"/>
        <end position="176"/>
    </location>
</feature>
<dbReference type="InterPro" id="IPR013083">
    <property type="entry name" value="Znf_RING/FYVE/PHD"/>
</dbReference>
<name>G7ID27_MEDTR</name>
<dbReference type="InterPro" id="IPR011011">
    <property type="entry name" value="Znf_FYVE_PHD"/>
</dbReference>
<evidence type="ECO:0000256" key="3">
    <source>
        <dbReference type="ARBA" id="ARBA00022833"/>
    </source>
</evidence>
<dbReference type="eggNOG" id="ENOG502RXM7">
    <property type="taxonomic scope" value="Eukaryota"/>
</dbReference>
<dbReference type="Pfam" id="PF23121">
    <property type="entry name" value="SPOC_AIPP2"/>
    <property type="match status" value="1"/>
</dbReference>
<dbReference type="InterPro" id="IPR049914">
    <property type="entry name" value="PHD1-3/5-6"/>
</dbReference>
<dbReference type="InterPro" id="IPR056280">
    <property type="entry name" value="AIPP2-like_SPOC"/>
</dbReference>
<feature type="compositionally biased region" description="Basic and acidic residues" evidence="6">
    <location>
        <begin position="137"/>
        <end position="146"/>
    </location>
</feature>
<dbReference type="GO" id="GO:0034244">
    <property type="term" value="P:negative regulation of transcription elongation by RNA polymerase II"/>
    <property type="evidence" value="ECO:0007669"/>
    <property type="project" value="InterPro"/>
</dbReference>
<evidence type="ECO:0000313" key="9">
    <source>
        <dbReference type="EMBL" id="RHN81720.1"/>
    </source>
</evidence>
<proteinExistence type="predicted"/>
<dbReference type="STRING" id="3880.G7ID27"/>
<keyword evidence="5" id="KW-0804">Transcription</keyword>
<dbReference type="PaxDb" id="3880-AES62401"/>
<dbReference type="InterPro" id="IPR019786">
    <property type="entry name" value="Zinc_finger_PHD-type_CS"/>
</dbReference>
<accession>G7ID27</accession>
<evidence type="ECO:0000259" key="7">
    <source>
        <dbReference type="Pfam" id="PF23121"/>
    </source>
</evidence>
<reference evidence="8 11" key="1">
    <citation type="journal article" date="2011" name="Nature">
        <title>The Medicago genome provides insight into the evolution of rhizobial symbioses.</title>
        <authorList>
            <person name="Young N.D."/>
            <person name="Debelle F."/>
            <person name="Oldroyd G.E."/>
            <person name="Geurts R."/>
            <person name="Cannon S.B."/>
            <person name="Udvardi M.K."/>
            <person name="Benedito V.A."/>
            <person name="Mayer K.F."/>
            <person name="Gouzy J."/>
            <person name="Schoof H."/>
            <person name="Van de Peer Y."/>
            <person name="Proost S."/>
            <person name="Cook D.R."/>
            <person name="Meyers B.C."/>
            <person name="Spannagl M."/>
            <person name="Cheung F."/>
            <person name="De Mita S."/>
            <person name="Krishnakumar V."/>
            <person name="Gundlach H."/>
            <person name="Zhou S."/>
            <person name="Mudge J."/>
            <person name="Bharti A.K."/>
            <person name="Murray J.D."/>
            <person name="Naoumkina M.A."/>
            <person name="Rosen B."/>
            <person name="Silverstein K.A."/>
            <person name="Tang H."/>
            <person name="Rombauts S."/>
            <person name="Zhao P.X."/>
            <person name="Zhou P."/>
            <person name="Barbe V."/>
            <person name="Bardou P."/>
            <person name="Bechner M."/>
            <person name="Bellec A."/>
            <person name="Berger A."/>
            <person name="Berges H."/>
            <person name="Bidwell S."/>
            <person name="Bisseling T."/>
            <person name="Choisne N."/>
            <person name="Couloux A."/>
            <person name="Denny R."/>
            <person name="Deshpande S."/>
            <person name="Dai X."/>
            <person name="Doyle J.J."/>
            <person name="Dudez A.M."/>
            <person name="Farmer A.D."/>
            <person name="Fouteau S."/>
            <person name="Franken C."/>
            <person name="Gibelin C."/>
            <person name="Gish J."/>
            <person name="Goldstein S."/>
            <person name="Gonzalez A.J."/>
            <person name="Green P.J."/>
            <person name="Hallab A."/>
            <person name="Hartog M."/>
            <person name="Hua A."/>
            <person name="Humphray S.J."/>
            <person name="Jeong D.H."/>
            <person name="Jing Y."/>
            <person name="Jocker A."/>
            <person name="Kenton S.M."/>
            <person name="Kim D.J."/>
            <person name="Klee K."/>
            <person name="Lai H."/>
            <person name="Lang C."/>
            <person name="Lin S."/>
            <person name="Macmil S.L."/>
            <person name="Magdelenat G."/>
            <person name="Matthews L."/>
            <person name="McCorrison J."/>
            <person name="Monaghan E.L."/>
            <person name="Mun J.H."/>
            <person name="Najar F.Z."/>
            <person name="Nicholson C."/>
            <person name="Noirot C."/>
            <person name="O'Bleness M."/>
            <person name="Paule C.R."/>
            <person name="Poulain J."/>
            <person name="Prion F."/>
            <person name="Qin B."/>
            <person name="Qu C."/>
            <person name="Retzel E.F."/>
            <person name="Riddle C."/>
            <person name="Sallet E."/>
            <person name="Samain S."/>
            <person name="Samson N."/>
            <person name="Sanders I."/>
            <person name="Saurat O."/>
            <person name="Scarpelli C."/>
            <person name="Schiex T."/>
            <person name="Segurens B."/>
            <person name="Severin A.J."/>
            <person name="Sherrier D.J."/>
            <person name="Shi R."/>
            <person name="Sims S."/>
            <person name="Singer S.R."/>
            <person name="Sinharoy S."/>
            <person name="Sterck L."/>
            <person name="Viollet A."/>
            <person name="Wang B.B."/>
            <person name="Wang K."/>
            <person name="Wang M."/>
            <person name="Wang X."/>
            <person name="Warfsmann J."/>
            <person name="Weissenbach J."/>
            <person name="White D.D."/>
            <person name="White J.D."/>
            <person name="Wiley G.B."/>
            <person name="Wincker P."/>
            <person name="Xing Y."/>
            <person name="Yang L."/>
            <person name="Yao Z."/>
            <person name="Ying F."/>
            <person name="Zhai J."/>
            <person name="Zhou L."/>
            <person name="Zuber A."/>
            <person name="Denarie J."/>
            <person name="Dixon R.A."/>
            <person name="May G.D."/>
            <person name="Schwartz D.C."/>
            <person name="Rogers J."/>
            <person name="Quetier F."/>
            <person name="Town C.D."/>
            <person name="Roe B.A."/>
        </authorList>
    </citation>
    <scope>NUCLEOTIDE SEQUENCE [LARGE SCALE GENOMIC DNA]</scope>
    <source>
        <strain evidence="8">A17</strain>
        <strain evidence="10 11">cv. Jemalong A17</strain>
    </source>
</reference>
<dbReference type="OrthoDB" id="1932206at2759"/>
<dbReference type="EMBL" id="PSQE01000001">
    <property type="protein sequence ID" value="RHN81720.1"/>
    <property type="molecule type" value="Genomic_DNA"/>
</dbReference>
<keyword evidence="11" id="KW-1185">Reference proteome</keyword>
<dbReference type="Proteomes" id="UP000002051">
    <property type="component" value="Unassembled WGS sequence"/>
</dbReference>
<dbReference type="EMBL" id="CM001217">
    <property type="protein sequence ID" value="AES62401.1"/>
    <property type="molecule type" value="Genomic_DNA"/>
</dbReference>
<reference evidence="9" key="4">
    <citation type="journal article" date="2018" name="Nat. Plants">
        <title>Whole-genome landscape of Medicago truncatula symbiotic genes.</title>
        <authorList>
            <person name="Pecrix Y."/>
            <person name="Gamas P."/>
            <person name="Carrere S."/>
        </authorList>
    </citation>
    <scope>NUCLEOTIDE SEQUENCE</scope>
    <source>
        <tissue evidence="9">Leaves</tissue>
    </source>
</reference>
<keyword evidence="4" id="KW-0805">Transcription regulation</keyword>
<dbReference type="GO" id="GO:0140566">
    <property type="term" value="F:histone reader activity"/>
    <property type="evidence" value="ECO:0007669"/>
    <property type="project" value="InterPro"/>
</dbReference>
<reference evidence="10" key="3">
    <citation type="submission" date="2015-04" db="UniProtKB">
        <authorList>
            <consortium name="EnsemblPlants"/>
        </authorList>
    </citation>
    <scope>IDENTIFICATION</scope>
    <source>
        <strain evidence="10">cv. Jemalong A17</strain>
    </source>
</reference>
<dbReference type="SUPFAM" id="SSF57903">
    <property type="entry name" value="FYVE/PHD zinc finger"/>
    <property type="match status" value="1"/>
</dbReference>
<dbReference type="PANTHER" id="PTHR33304">
    <property type="match status" value="1"/>
</dbReference>
<dbReference type="KEGG" id="mtr:11424150"/>
<evidence type="ECO:0000313" key="11">
    <source>
        <dbReference type="Proteomes" id="UP000002051"/>
    </source>
</evidence>
<dbReference type="PROSITE" id="PS01359">
    <property type="entry name" value="ZF_PHD_1"/>
    <property type="match status" value="1"/>
</dbReference>
<dbReference type="HOGENOM" id="CLU_042863_0_0_1"/>
<dbReference type="Gene3D" id="3.30.40.10">
    <property type="entry name" value="Zinc/RING finger domain, C3HC4 (zinc finger)"/>
    <property type="match status" value="1"/>
</dbReference>
<evidence type="ECO:0000256" key="4">
    <source>
        <dbReference type="ARBA" id="ARBA00023015"/>
    </source>
</evidence>
<gene>
    <name evidence="10" type="primary">11424150</name>
    <name evidence="8" type="ordered locus">MTR_1g099270</name>
    <name evidence="9" type="ORF">MtrunA17_Chr1g0202211</name>
</gene>
<dbReference type="AlphaFoldDB" id="G7ID27"/>
<feature type="domain" description="AIPP2-like SPOC-like" evidence="7">
    <location>
        <begin position="224"/>
        <end position="355"/>
    </location>
</feature>
<sequence length="369" mass="41268">MDIFENRKIRFINWGSPETTEDHPASGSCSVSFVRSVFTKSNQNIIFPMEAVCLTCGDVGFPEAIVFCTECQACALHRYCLDGPVIFTDEVIWFCEDCEPEAKRLKTNSGNLARIAIQSRAKLKYCVKGLKKSKQQNKKEMEEKPSKTLSSNSRCSTELEHPQSDTSHNQESESKNECGPVPTDAANSNVDSKPVQISQATATDDLIIALEGHVDAKPIADPIWRGNLIFCDKSKTIGRVNGLLAHLSNIASPKVLDEMKFFPHVLSADLLPRSEVWPNSFKEEGPTDESIALYFFPGNRRLSIKAFDKLVDDIICTEAAVRVVTENAVLLIFPSDLLPIRHQKFQTKYYLWGVFKKKQTSHETNGDVC</sequence>
<organism evidence="8 11">
    <name type="scientific">Medicago truncatula</name>
    <name type="common">Barrel medic</name>
    <name type="synonym">Medicago tribuloides</name>
    <dbReference type="NCBI Taxonomy" id="3880"/>
    <lineage>
        <taxon>Eukaryota</taxon>
        <taxon>Viridiplantae</taxon>
        <taxon>Streptophyta</taxon>
        <taxon>Embryophyta</taxon>
        <taxon>Tracheophyta</taxon>
        <taxon>Spermatophyta</taxon>
        <taxon>Magnoliopsida</taxon>
        <taxon>eudicotyledons</taxon>
        <taxon>Gunneridae</taxon>
        <taxon>Pentapetalae</taxon>
        <taxon>rosids</taxon>
        <taxon>fabids</taxon>
        <taxon>Fabales</taxon>
        <taxon>Fabaceae</taxon>
        <taxon>Papilionoideae</taxon>
        <taxon>50 kb inversion clade</taxon>
        <taxon>NPAAA clade</taxon>
        <taxon>Hologalegina</taxon>
        <taxon>IRL clade</taxon>
        <taxon>Trifolieae</taxon>
        <taxon>Medicago</taxon>
    </lineage>
</organism>
<evidence type="ECO:0000256" key="5">
    <source>
        <dbReference type="ARBA" id="ARBA00023163"/>
    </source>
</evidence>
<protein>
    <submittedName>
        <fullName evidence="9">Putative chromatin regulator PHD family</fullName>
    </submittedName>
</protein>
<keyword evidence="2" id="KW-0863">Zinc-finger</keyword>
<evidence type="ECO:0000256" key="2">
    <source>
        <dbReference type="ARBA" id="ARBA00022771"/>
    </source>
</evidence>
<dbReference type="Gramene" id="rna5803">
    <property type="protein sequence ID" value="RHN81720.1"/>
    <property type="gene ID" value="gene5803"/>
</dbReference>
<feature type="region of interest" description="Disordered" evidence="6">
    <location>
        <begin position="134"/>
        <end position="193"/>
    </location>
</feature>
<dbReference type="GO" id="GO:0008270">
    <property type="term" value="F:zinc ion binding"/>
    <property type="evidence" value="ECO:0007669"/>
    <property type="project" value="UniProtKB-KW"/>
</dbReference>
<keyword evidence="3" id="KW-0862">Zinc</keyword>
<dbReference type="EnsemblPlants" id="AES62401">
    <property type="protein sequence ID" value="AES62401"/>
    <property type="gene ID" value="MTR_1g099270"/>
</dbReference>
<evidence type="ECO:0000256" key="1">
    <source>
        <dbReference type="ARBA" id="ARBA00022723"/>
    </source>
</evidence>
<dbReference type="ExpressionAtlas" id="G7ID27">
    <property type="expression patterns" value="differential"/>
</dbReference>